<keyword evidence="5" id="KW-0560">Oxidoreductase</keyword>
<evidence type="ECO:0000313" key="8">
    <source>
        <dbReference type="Proteomes" id="UP001151287"/>
    </source>
</evidence>
<dbReference type="InterPro" id="IPR036396">
    <property type="entry name" value="Cyt_P450_sf"/>
</dbReference>
<organism evidence="7 8">
    <name type="scientific">Rhynchospora breviuscula</name>
    <dbReference type="NCBI Taxonomy" id="2022672"/>
    <lineage>
        <taxon>Eukaryota</taxon>
        <taxon>Viridiplantae</taxon>
        <taxon>Streptophyta</taxon>
        <taxon>Embryophyta</taxon>
        <taxon>Tracheophyta</taxon>
        <taxon>Spermatophyta</taxon>
        <taxon>Magnoliopsida</taxon>
        <taxon>Liliopsida</taxon>
        <taxon>Poales</taxon>
        <taxon>Cyperaceae</taxon>
        <taxon>Cyperoideae</taxon>
        <taxon>Rhynchosporeae</taxon>
        <taxon>Rhynchospora</taxon>
    </lineage>
</organism>
<keyword evidence="4 5" id="KW-0349">Heme</keyword>
<keyword evidence="3 4" id="KW-0408">Iron</keyword>
<keyword evidence="6" id="KW-1133">Transmembrane helix</keyword>
<dbReference type="AlphaFoldDB" id="A0A9Q0CV78"/>
<dbReference type="InterPro" id="IPR002401">
    <property type="entry name" value="Cyt_P450_E_grp-I"/>
</dbReference>
<sequence length="518" mass="58938">MHLYAPKTETMTVLFLLLSPLLIFLLFHFIARHRHKTTSVNRKLPLPPVPPSLPLIGHLHRFGRVPHRSLQSLSSKHGPILLLHLGRIPTVILSSASVVQEAIHLHDLALSNRPHLISADILTYGSSSVLLTQYGEHWRQARRIYALHMLSVKQVESFRQVRQEEVASFIERIKLDGSAGEKPVHFSKLLVDLTNDIACRVTFGHRQPLEGGSSIGKLVEEVSELLLIVRIGEFIPWLSWIDQLRGIDKRAKVTADMLDQFLERVIEQHLKKRINSHENEKIGAPNFIDMLLDLKENDRELGMSLSMKNIKVFLWDMILAGTDTAFVTMEWAMAELIRHPDVMKQVQQEVRSTVRTCGELNEESVGEMKFLKAVISETLRLHPPAPILAPRETTQEIKLLGYRIPAKTRVIINAWAIGRDPDSWGDRAENFWPERFVDNPVDYKGQDFQFIPFGVGRRGCPGINFANRVVELTLASLLYNFDWQLPDGMRGESLDMIETAGITVHLKNKLILVAKPFV</sequence>
<evidence type="ECO:0000256" key="1">
    <source>
        <dbReference type="ARBA" id="ARBA00010617"/>
    </source>
</evidence>
<dbReference type="GO" id="GO:0016705">
    <property type="term" value="F:oxidoreductase activity, acting on paired donors, with incorporation or reduction of molecular oxygen"/>
    <property type="evidence" value="ECO:0007669"/>
    <property type="project" value="InterPro"/>
</dbReference>
<dbReference type="FunFam" id="1.10.630.10:FF:000011">
    <property type="entry name" value="Cytochrome P450 83B1"/>
    <property type="match status" value="1"/>
</dbReference>
<reference evidence="7" key="1">
    <citation type="journal article" date="2022" name="Cell">
        <title>Repeat-based holocentromeres influence genome architecture and karyotype evolution.</title>
        <authorList>
            <person name="Hofstatter P.G."/>
            <person name="Thangavel G."/>
            <person name="Lux T."/>
            <person name="Neumann P."/>
            <person name="Vondrak T."/>
            <person name="Novak P."/>
            <person name="Zhang M."/>
            <person name="Costa L."/>
            <person name="Castellani M."/>
            <person name="Scott A."/>
            <person name="Toegelov H."/>
            <person name="Fuchs J."/>
            <person name="Mata-Sucre Y."/>
            <person name="Dias Y."/>
            <person name="Vanzela A.L.L."/>
            <person name="Huettel B."/>
            <person name="Almeida C.C.S."/>
            <person name="Simkova H."/>
            <person name="Souza G."/>
            <person name="Pedrosa-Harand A."/>
            <person name="Macas J."/>
            <person name="Mayer K.F.X."/>
            <person name="Houben A."/>
            <person name="Marques A."/>
        </authorList>
    </citation>
    <scope>NUCLEOTIDE SEQUENCE</scope>
    <source>
        <strain evidence="7">RhyBre1mFocal</strain>
    </source>
</reference>
<dbReference type="GO" id="GO:0004497">
    <property type="term" value="F:monooxygenase activity"/>
    <property type="evidence" value="ECO:0007669"/>
    <property type="project" value="UniProtKB-KW"/>
</dbReference>
<dbReference type="PRINTS" id="PR00385">
    <property type="entry name" value="P450"/>
</dbReference>
<keyword evidence="8" id="KW-1185">Reference proteome</keyword>
<dbReference type="OrthoDB" id="1470350at2759"/>
<dbReference type="PROSITE" id="PS00086">
    <property type="entry name" value="CYTOCHROME_P450"/>
    <property type="match status" value="1"/>
</dbReference>
<dbReference type="Proteomes" id="UP001151287">
    <property type="component" value="Unassembled WGS sequence"/>
</dbReference>
<protein>
    <recommendedName>
        <fullName evidence="9">Cytochrome P450</fullName>
    </recommendedName>
</protein>
<dbReference type="SUPFAM" id="SSF48264">
    <property type="entry name" value="Cytochrome P450"/>
    <property type="match status" value="1"/>
</dbReference>
<evidence type="ECO:0008006" key="9">
    <source>
        <dbReference type="Google" id="ProtNLM"/>
    </source>
</evidence>
<evidence type="ECO:0000256" key="5">
    <source>
        <dbReference type="RuleBase" id="RU000461"/>
    </source>
</evidence>
<name>A0A9Q0CV78_9POAL</name>
<evidence type="ECO:0000256" key="6">
    <source>
        <dbReference type="SAM" id="Phobius"/>
    </source>
</evidence>
<dbReference type="GO" id="GO:0020037">
    <property type="term" value="F:heme binding"/>
    <property type="evidence" value="ECO:0007669"/>
    <property type="project" value="InterPro"/>
</dbReference>
<dbReference type="EMBL" id="JAMQYH010000002">
    <property type="protein sequence ID" value="KAJ1700144.1"/>
    <property type="molecule type" value="Genomic_DNA"/>
</dbReference>
<keyword evidence="2 4" id="KW-0479">Metal-binding</keyword>
<evidence type="ECO:0000256" key="3">
    <source>
        <dbReference type="ARBA" id="ARBA00023004"/>
    </source>
</evidence>
<gene>
    <name evidence="7" type="ORF">LUZ63_008656</name>
</gene>
<accession>A0A9Q0CV78</accession>
<dbReference type="InterPro" id="IPR001128">
    <property type="entry name" value="Cyt_P450"/>
</dbReference>
<dbReference type="CDD" id="cd11072">
    <property type="entry name" value="CYP71-like"/>
    <property type="match status" value="1"/>
</dbReference>
<dbReference type="PANTHER" id="PTHR47955">
    <property type="entry name" value="CYTOCHROME P450 FAMILY 71 PROTEIN"/>
    <property type="match status" value="1"/>
</dbReference>
<dbReference type="PRINTS" id="PR00463">
    <property type="entry name" value="EP450I"/>
</dbReference>
<comment type="cofactor">
    <cofactor evidence="4">
        <name>heme</name>
        <dbReference type="ChEBI" id="CHEBI:30413"/>
    </cofactor>
</comment>
<comment type="similarity">
    <text evidence="1 5">Belongs to the cytochrome P450 family.</text>
</comment>
<evidence type="ECO:0000256" key="2">
    <source>
        <dbReference type="ARBA" id="ARBA00022723"/>
    </source>
</evidence>
<feature type="binding site" description="axial binding residue" evidence="4">
    <location>
        <position position="460"/>
    </location>
    <ligand>
        <name>heme</name>
        <dbReference type="ChEBI" id="CHEBI:30413"/>
    </ligand>
    <ligandPart>
        <name>Fe</name>
        <dbReference type="ChEBI" id="CHEBI:18248"/>
    </ligandPart>
</feature>
<keyword evidence="5" id="KW-0503">Monooxygenase</keyword>
<evidence type="ECO:0000256" key="4">
    <source>
        <dbReference type="PIRSR" id="PIRSR602401-1"/>
    </source>
</evidence>
<dbReference type="InterPro" id="IPR017972">
    <property type="entry name" value="Cyt_P450_CS"/>
</dbReference>
<evidence type="ECO:0000313" key="7">
    <source>
        <dbReference type="EMBL" id="KAJ1700144.1"/>
    </source>
</evidence>
<dbReference type="PANTHER" id="PTHR47955:SF15">
    <property type="entry name" value="CYTOCHROME P450 71A2-LIKE"/>
    <property type="match status" value="1"/>
</dbReference>
<comment type="caution">
    <text evidence="7">The sequence shown here is derived from an EMBL/GenBank/DDBJ whole genome shotgun (WGS) entry which is preliminary data.</text>
</comment>
<dbReference type="GO" id="GO:0005506">
    <property type="term" value="F:iron ion binding"/>
    <property type="evidence" value="ECO:0007669"/>
    <property type="project" value="InterPro"/>
</dbReference>
<dbReference type="Gene3D" id="1.10.630.10">
    <property type="entry name" value="Cytochrome P450"/>
    <property type="match status" value="1"/>
</dbReference>
<keyword evidence="6" id="KW-0472">Membrane</keyword>
<keyword evidence="6" id="KW-0812">Transmembrane</keyword>
<dbReference type="Pfam" id="PF00067">
    <property type="entry name" value="p450"/>
    <property type="match status" value="1"/>
</dbReference>
<feature type="transmembrane region" description="Helical" evidence="6">
    <location>
        <begin position="12"/>
        <end position="31"/>
    </location>
</feature>
<proteinExistence type="inferred from homology"/>